<protein>
    <submittedName>
        <fullName evidence="2">Uncharacterized protein</fullName>
    </submittedName>
</protein>
<evidence type="ECO:0000256" key="1">
    <source>
        <dbReference type="SAM" id="Phobius"/>
    </source>
</evidence>
<dbReference type="Pfam" id="PF20100">
    <property type="entry name" value="DUF6490"/>
    <property type="match status" value="1"/>
</dbReference>
<reference evidence="2" key="1">
    <citation type="submission" date="2022-08" db="EMBL/GenBank/DDBJ databases">
        <authorList>
            <person name="Marques A."/>
        </authorList>
    </citation>
    <scope>NUCLEOTIDE SEQUENCE</scope>
    <source>
        <strain evidence="2">RhyPub2mFocal</strain>
        <tissue evidence="2">Leaves</tissue>
    </source>
</reference>
<proteinExistence type="predicted"/>
<comment type="caution">
    <text evidence="2">The sequence shown here is derived from an EMBL/GenBank/DDBJ whole genome shotgun (WGS) entry which is preliminary data.</text>
</comment>
<dbReference type="PANTHER" id="PTHR46610:SF3">
    <property type="entry name" value="OS01G0238200 PROTEIN"/>
    <property type="match status" value="1"/>
</dbReference>
<feature type="transmembrane region" description="Helical" evidence="1">
    <location>
        <begin position="7"/>
        <end position="26"/>
    </location>
</feature>
<dbReference type="PANTHER" id="PTHR46610">
    <property type="entry name" value="OS05G0181300 PROTEIN"/>
    <property type="match status" value="1"/>
</dbReference>
<dbReference type="InterPro" id="IPR045501">
    <property type="entry name" value="DUF6490"/>
</dbReference>
<evidence type="ECO:0000313" key="2">
    <source>
        <dbReference type="EMBL" id="KAJ4769838.1"/>
    </source>
</evidence>
<dbReference type="Proteomes" id="UP001140206">
    <property type="component" value="Chromosome 3"/>
</dbReference>
<name>A0AAV8DU57_9POAL</name>
<feature type="transmembrane region" description="Helical" evidence="1">
    <location>
        <begin position="72"/>
        <end position="93"/>
    </location>
</feature>
<feature type="transmembrane region" description="Helical" evidence="1">
    <location>
        <begin position="99"/>
        <end position="118"/>
    </location>
</feature>
<organism evidence="2 3">
    <name type="scientific">Rhynchospora pubera</name>
    <dbReference type="NCBI Taxonomy" id="906938"/>
    <lineage>
        <taxon>Eukaryota</taxon>
        <taxon>Viridiplantae</taxon>
        <taxon>Streptophyta</taxon>
        <taxon>Embryophyta</taxon>
        <taxon>Tracheophyta</taxon>
        <taxon>Spermatophyta</taxon>
        <taxon>Magnoliopsida</taxon>
        <taxon>Liliopsida</taxon>
        <taxon>Poales</taxon>
        <taxon>Cyperaceae</taxon>
        <taxon>Cyperoideae</taxon>
        <taxon>Rhynchosporeae</taxon>
        <taxon>Rhynchospora</taxon>
    </lineage>
</organism>
<dbReference type="EMBL" id="JAMFTS010000003">
    <property type="protein sequence ID" value="KAJ4769838.1"/>
    <property type="molecule type" value="Genomic_DNA"/>
</dbReference>
<keyword evidence="3" id="KW-1185">Reference proteome</keyword>
<keyword evidence="1" id="KW-0472">Membrane</keyword>
<gene>
    <name evidence="2" type="ORF">LUZ62_054095</name>
</gene>
<evidence type="ECO:0000313" key="3">
    <source>
        <dbReference type="Proteomes" id="UP001140206"/>
    </source>
</evidence>
<feature type="transmembrane region" description="Helical" evidence="1">
    <location>
        <begin position="32"/>
        <end position="52"/>
    </location>
</feature>
<keyword evidence="1" id="KW-0812">Transmembrane</keyword>
<accession>A0AAV8DU57</accession>
<sequence>MDRDGGNWLTGVGFAMLTCNSALAIYRSKEDAWLVAFVASAYFALLLLFWCLRLYERTAPNGNGAQRWKLKVAVWSLSTFLTIIFSYKVANLMPRPVDLVVWTMAATVISGGFYAFFIHHDHQ</sequence>
<keyword evidence="1" id="KW-1133">Transmembrane helix</keyword>
<dbReference type="AlphaFoldDB" id="A0AAV8DU57"/>